<sequence>MKRLILFVFFQLITVLSFASHIVGGEIEVVPLKNPVAGNGTHQVTLSLYFDAINGRTAAEDLSIRLQVYRKRDLMFMGDVNCPQVYRQPIKYVDPSCQKGDLSTLLMKYSSAIDLSADKFSDPEGYMIVWERCCRNTIITNIQNPSNVGMVFYTEFAPVTIPNTTPHFRDIIADYVCINQNFEMDFSATDADGDSLVYSLVVPWIGNSSPQVSNPTNSPSNNYKEASWVTGISIDNVIPGEIPLRVDAQTGVLNVKPNKLGLYVFSVMVEEFRKGKRIGRMKRDFQLKVIDCIFNSPPVVLVANQSSKKFFKDTDVITLKKGEKRCFDILYTDPDLKQKVTLSAKGVNIDTKKIILPSTANVEITSKDTLKTSFCLDECIITKNNVPAEFFINISDNGCPVPQNRGFRMRVQFEENQNTKPNLTTSLLANPVVTYGDTLKFTVFGNDIDNDTLQLSGTGRNFSLGNYGFSFPTKQGLGSVNSILQFIPNCEALKQKQLLLDFIVKDQRCGVSTQTLYSVPVEVKGKQNNSPTVLTTLTNNTAEYILNPNINNEFTFNVNSQDIDNEQLTLTGTPKGFEFKNVLMSFENKEGRGKVSSLFTWKPTCFMLGGKESREFIVNFATKDNNCLQLQDSVSVKLILKDNVVIDNPIQPFNTFTPDGDGKNDYFSLGAIPEDNCKRQFKKFEIVNRWGKSIFLTYERNFIWTGDNESSGDYFYALTFSDEVYKGVIHLVR</sequence>
<dbReference type="AlphaFoldDB" id="A0A917DM16"/>
<evidence type="ECO:0000313" key="1">
    <source>
        <dbReference type="EMBL" id="GGD49292.1"/>
    </source>
</evidence>
<reference evidence="1" key="1">
    <citation type="journal article" date="2014" name="Int. J. Syst. Evol. Microbiol.">
        <title>Complete genome sequence of Corynebacterium casei LMG S-19264T (=DSM 44701T), isolated from a smear-ripened cheese.</title>
        <authorList>
            <consortium name="US DOE Joint Genome Institute (JGI-PGF)"/>
            <person name="Walter F."/>
            <person name="Albersmeier A."/>
            <person name="Kalinowski J."/>
            <person name="Ruckert C."/>
        </authorList>
    </citation>
    <scope>NUCLEOTIDE SEQUENCE</scope>
    <source>
        <strain evidence="1">CGMCC 1.15958</strain>
    </source>
</reference>
<gene>
    <name evidence="1" type="ORF">GCM10011514_11850</name>
</gene>
<keyword evidence="2" id="KW-1185">Reference proteome</keyword>
<dbReference type="Pfam" id="PF13585">
    <property type="entry name" value="CHU_C"/>
    <property type="match status" value="1"/>
</dbReference>
<dbReference type="RefSeq" id="WP_188765114.1">
    <property type="nucleotide sequence ID" value="NZ_BMKK01000002.1"/>
</dbReference>
<evidence type="ECO:0008006" key="3">
    <source>
        <dbReference type="Google" id="ProtNLM"/>
    </source>
</evidence>
<reference evidence="1" key="2">
    <citation type="submission" date="2020-09" db="EMBL/GenBank/DDBJ databases">
        <authorList>
            <person name="Sun Q."/>
            <person name="Zhou Y."/>
        </authorList>
    </citation>
    <scope>NUCLEOTIDE SEQUENCE</scope>
    <source>
        <strain evidence="1">CGMCC 1.15958</strain>
    </source>
</reference>
<proteinExistence type="predicted"/>
<evidence type="ECO:0000313" key="2">
    <source>
        <dbReference type="Proteomes" id="UP000609064"/>
    </source>
</evidence>
<comment type="caution">
    <text evidence="1">The sequence shown here is derived from an EMBL/GenBank/DDBJ whole genome shotgun (WGS) entry which is preliminary data.</text>
</comment>
<dbReference type="Proteomes" id="UP000609064">
    <property type="component" value="Unassembled WGS sequence"/>
</dbReference>
<protein>
    <recommendedName>
        <fullName evidence="3">Gliding motility-associated C-terminal domain-containing protein</fullName>
    </recommendedName>
</protein>
<dbReference type="EMBL" id="BMKK01000002">
    <property type="protein sequence ID" value="GGD49292.1"/>
    <property type="molecule type" value="Genomic_DNA"/>
</dbReference>
<name>A0A917DM16_9BACT</name>
<accession>A0A917DM16</accession>
<organism evidence="1 2">
    <name type="scientific">Emticicia aquatilis</name>
    <dbReference type="NCBI Taxonomy" id="1537369"/>
    <lineage>
        <taxon>Bacteria</taxon>
        <taxon>Pseudomonadati</taxon>
        <taxon>Bacteroidota</taxon>
        <taxon>Cytophagia</taxon>
        <taxon>Cytophagales</taxon>
        <taxon>Leadbetterellaceae</taxon>
        <taxon>Emticicia</taxon>
    </lineage>
</organism>